<organism evidence="4 5">
    <name type="scientific">Peribacillus faecalis</name>
    <dbReference type="NCBI Taxonomy" id="2772559"/>
    <lineage>
        <taxon>Bacteria</taxon>
        <taxon>Bacillati</taxon>
        <taxon>Bacillota</taxon>
        <taxon>Bacilli</taxon>
        <taxon>Bacillales</taxon>
        <taxon>Bacillaceae</taxon>
        <taxon>Peribacillus</taxon>
    </lineage>
</organism>
<dbReference type="InterPro" id="IPR000182">
    <property type="entry name" value="GNAT_dom"/>
</dbReference>
<dbReference type="Gene3D" id="3.40.630.30">
    <property type="match status" value="2"/>
</dbReference>
<feature type="domain" description="N-acetyltransferase" evidence="3">
    <location>
        <begin position="1"/>
        <end position="133"/>
    </location>
</feature>
<name>A0A927HCD9_9BACI</name>
<dbReference type="SUPFAM" id="SSF55729">
    <property type="entry name" value="Acyl-CoA N-acyltransferases (Nat)"/>
    <property type="match status" value="2"/>
</dbReference>
<comment type="caution">
    <text evidence="4">The sequence shown here is derived from an EMBL/GenBank/DDBJ whole genome shotgun (WGS) entry which is preliminary data.</text>
</comment>
<protein>
    <submittedName>
        <fullName evidence="4">GNAT family N-acetyltransferase</fullName>
    </submittedName>
</protein>
<dbReference type="InterPro" id="IPR016181">
    <property type="entry name" value="Acyl_CoA_acyltransferase"/>
</dbReference>
<evidence type="ECO:0000259" key="3">
    <source>
        <dbReference type="PROSITE" id="PS51186"/>
    </source>
</evidence>
<dbReference type="RefSeq" id="WP_190999466.1">
    <property type="nucleotide sequence ID" value="NZ_JACXSI010000048.1"/>
</dbReference>
<dbReference type="CDD" id="cd04301">
    <property type="entry name" value="NAT_SF"/>
    <property type="match status" value="2"/>
</dbReference>
<dbReference type="PANTHER" id="PTHR43420:SF12">
    <property type="entry name" value="N-ACETYLTRANSFERASE DOMAIN-CONTAINING PROTEIN"/>
    <property type="match status" value="1"/>
</dbReference>
<keyword evidence="5" id="KW-1185">Reference proteome</keyword>
<dbReference type="PROSITE" id="PS51186">
    <property type="entry name" value="GNAT"/>
    <property type="match status" value="2"/>
</dbReference>
<feature type="domain" description="N-acetyltransferase" evidence="3">
    <location>
        <begin position="141"/>
        <end position="274"/>
    </location>
</feature>
<dbReference type="Proteomes" id="UP000602076">
    <property type="component" value="Unassembled WGS sequence"/>
</dbReference>
<keyword evidence="2" id="KW-0012">Acyltransferase</keyword>
<dbReference type="InterPro" id="IPR050680">
    <property type="entry name" value="YpeA/RimI_acetyltransf"/>
</dbReference>
<dbReference type="EMBL" id="JACXSI010000048">
    <property type="protein sequence ID" value="MBD3109929.1"/>
    <property type="molecule type" value="Genomic_DNA"/>
</dbReference>
<dbReference type="Pfam" id="PF00583">
    <property type="entry name" value="Acetyltransf_1"/>
    <property type="match status" value="2"/>
</dbReference>
<proteinExistence type="predicted"/>
<reference evidence="4" key="1">
    <citation type="submission" date="2020-09" db="EMBL/GenBank/DDBJ databases">
        <title>Bacillus faecalis sp. nov., a moderately halophilic bacterium isolated from cow faeces.</title>
        <authorList>
            <person name="Jiang L."/>
            <person name="Lee J."/>
        </authorList>
    </citation>
    <scope>NUCLEOTIDE SEQUENCE</scope>
    <source>
        <strain evidence="4">AGMB 02131</strain>
    </source>
</reference>
<dbReference type="AlphaFoldDB" id="A0A927HCD9"/>
<dbReference type="GO" id="GO:0016747">
    <property type="term" value="F:acyltransferase activity, transferring groups other than amino-acyl groups"/>
    <property type="evidence" value="ECO:0007669"/>
    <property type="project" value="InterPro"/>
</dbReference>
<evidence type="ECO:0000256" key="2">
    <source>
        <dbReference type="ARBA" id="ARBA00023315"/>
    </source>
</evidence>
<sequence length="274" mass="32246">MLSKEQLQDIKNLQKQCEQGELFQLKLNWDMLESRGSHDRNDFFYYEADKLVGFLALYNFGNKYELCGMVHPDKRRKGIFTQLFDRAVVELKKRKCNQLLLNAPAHSVSAKEFLTRIDCKYFNSELQMKWSERLLQWTDTVLVRQSEPRDLDDEIRLEVQCFGFTEEEAAEFTNNIRRAGNELFYIIEFKGETVGKIRVDRNKGEAWIYGFAVYPKYQGKGIGRAALTNTIIQERNLGHEVFLEVESKNANALKLYQSIGFHAFHVQDYYEYQL</sequence>
<evidence type="ECO:0000313" key="5">
    <source>
        <dbReference type="Proteomes" id="UP000602076"/>
    </source>
</evidence>
<evidence type="ECO:0000256" key="1">
    <source>
        <dbReference type="ARBA" id="ARBA00022679"/>
    </source>
</evidence>
<keyword evidence="1" id="KW-0808">Transferase</keyword>
<evidence type="ECO:0000313" key="4">
    <source>
        <dbReference type="EMBL" id="MBD3109929.1"/>
    </source>
</evidence>
<accession>A0A927HCD9</accession>
<gene>
    <name evidence="4" type="ORF">IEO70_16440</name>
</gene>
<dbReference type="PANTHER" id="PTHR43420">
    <property type="entry name" value="ACETYLTRANSFERASE"/>
    <property type="match status" value="1"/>
</dbReference>